<dbReference type="Proteomes" id="UP000753961">
    <property type="component" value="Unassembled WGS sequence"/>
</dbReference>
<sequence length="469" mass="52159">MKFNFIPILFGISSLKHQSRSTVLRGMQILAIILGLVHISDAQVSENSPLSSLGIGELTEPGTVAGNSLSGLFATYYNGYNVNLVNPASYAGLAATAFDVGVDASYITLDDNTSSQSAWGGNLKYLSLSFPLVSPVNIVLDRKEQLFKMGMNIALLPVSKMDYRINQKTQLTDGSQVTRQYGGNGGLNKLQFGTGAQYRNFSAGFNIGFLFGTIDNEKSLLFEELPNGHHTYNVNERAYSGLLWDAGLLYRHYLTKNLENPSKNRWISIGVYGNSKQPVKVDQQILTLRKANGYTGLDDADPNRTTLDTISQHRDEGLRNHLPSQIGFGVSYSMANRLQAGVNMSFDNWESFNNLLNIGDLRNSWSAAASVEYTPNPNSLLNYWNRVSYRSSVYVTKDPRVIAGDDGLDEKGVQIGLGLPIFQKRQLSYINFSIDYGKLAGQTFSEKFVRFNIGVTLNNNLWFYKRRFE</sequence>
<dbReference type="Gene3D" id="2.40.160.60">
    <property type="entry name" value="Outer membrane protein transport protein (OMPP1/FadL/TodX)"/>
    <property type="match status" value="1"/>
</dbReference>
<protein>
    <recommendedName>
        <fullName evidence="3">Long-chain fatty acid transport protein</fullName>
    </recommendedName>
</protein>
<accession>A0A953LCX5</accession>
<dbReference type="AlphaFoldDB" id="A0A953LCX5"/>
<keyword evidence="2" id="KW-1185">Reference proteome</keyword>
<evidence type="ECO:0000313" key="1">
    <source>
        <dbReference type="EMBL" id="MBY5958244.1"/>
    </source>
</evidence>
<dbReference type="RefSeq" id="WP_222579782.1">
    <property type="nucleotide sequence ID" value="NZ_JAHVHU010000008.1"/>
</dbReference>
<reference evidence="1" key="1">
    <citation type="submission" date="2021-06" db="EMBL/GenBank/DDBJ databases">
        <title>44 bacteria genomes isolated from Dapeng, Shenzhen.</title>
        <authorList>
            <person name="Zheng W."/>
            <person name="Yu S."/>
            <person name="Huang Y."/>
        </authorList>
    </citation>
    <scope>NUCLEOTIDE SEQUENCE</scope>
    <source>
        <strain evidence="1">DP5N28-2</strain>
    </source>
</reference>
<name>A0A953LCX5_9BACT</name>
<evidence type="ECO:0000313" key="2">
    <source>
        <dbReference type="Proteomes" id="UP000753961"/>
    </source>
</evidence>
<comment type="caution">
    <text evidence="1">The sequence shown here is derived from an EMBL/GenBank/DDBJ whole genome shotgun (WGS) entry which is preliminary data.</text>
</comment>
<proteinExistence type="predicted"/>
<evidence type="ECO:0008006" key="3">
    <source>
        <dbReference type="Google" id="ProtNLM"/>
    </source>
</evidence>
<organism evidence="1 2">
    <name type="scientific">Membranihabitans marinus</name>
    <dbReference type="NCBI Taxonomy" id="1227546"/>
    <lineage>
        <taxon>Bacteria</taxon>
        <taxon>Pseudomonadati</taxon>
        <taxon>Bacteroidota</taxon>
        <taxon>Saprospiria</taxon>
        <taxon>Saprospirales</taxon>
        <taxon>Saprospiraceae</taxon>
        <taxon>Membranihabitans</taxon>
    </lineage>
</organism>
<dbReference type="EMBL" id="JAHVHU010000008">
    <property type="protein sequence ID" value="MBY5958244.1"/>
    <property type="molecule type" value="Genomic_DNA"/>
</dbReference>
<gene>
    <name evidence="1" type="ORF">KUV50_08890</name>
</gene>